<evidence type="ECO:0000313" key="2">
    <source>
        <dbReference type="EMBL" id="KAJ7741475.1"/>
    </source>
</evidence>
<accession>A0AAD7N1G7</accession>
<evidence type="ECO:0000313" key="3">
    <source>
        <dbReference type="Proteomes" id="UP001215280"/>
    </source>
</evidence>
<reference evidence="2" key="1">
    <citation type="submission" date="2023-03" db="EMBL/GenBank/DDBJ databases">
        <title>Massive genome expansion in bonnet fungi (Mycena s.s.) driven by repeated elements and novel gene families across ecological guilds.</title>
        <authorList>
            <consortium name="Lawrence Berkeley National Laboratory"/>
            <person name="Harder C.B."/>
            <person name="Miyauchi S."/>
            <person name="Viragh M."/>
            <person name="Kuo A."/>
            <person name="Thoen E."/>
            <person name="Andreopoulos B."/>
            <person name="Lu D."/>
            <person name="Skrede I."/>
            <person name="Drula E."/>
            <person name="Henrissat B."/>
            <person name="Morin E."/>
            <person name="Kohler A."/>
            <person name="Barry K."/>
            <person name="LaButti K."/>
            <person name="Morin E."/>
            <person name="Salamov A."/>
            <person name="Lipzen A."/>
            <person name="Mereny Z."/>
            <person name="Hegedus B."/>
            <person name="Baldrian P."/>
            <person name="Stursova M."/>
            <person name="Weitz H."/>
            <person name="Taylor A."/>
            <person name="Grigoriev I.V."/>
            <person name="Nagy L.G."/>
            <person name="Martin F."/>
            <person name="Kauserud H."/>
        </authorList>
    </citation>
    <scope>NUCLEOTIDE SEQUENCE</scope>
    <source>
        <strain evidence="2">CBHHK188m</strain>
    </source>
</reference>
<dbReference type="EMBL" id="JARJLG010000123">
    <property type="protein sequence ID" value="KAJ7741475.1"/>
    <property type="molecule type" value="Genomic_DNA"/>
</dbReference>
<gene>
    <name evidence="2" type="ORF">DFH07DRAFT_965032</name>
</gene>
<keyword evidence="3" id="KW-1185">Reference proteome</keyword>
<proteinExistence type="predicted"/>
<feature type="compositionally biased region" description="Pro residues" evidence="1">
    <location>
        <begin position="40"/>
        <end position="53"/>
    </location>
</feature>
<dbReference type="AlphaFoldDB" id="A0AAD7N1G7"/>
<dbReference type="Proteomes" id="UP001215280">
    <property type="component" value="Unassembled WGS sequence"/>
</dbReference>
<name>A0AAD7N1G7_9AGAR</name>
<evidence type="ECO:0000256" key="1">
    <source>
        <dbReference type="SAM" id="MobiDB-lite"/>
    </source>
</evidence>
<protein>
    <submittedName>
        <fullName evidence="2">Uncharacterized protein</fullName>
    </submittedName>
</protein>
<comment type="caution">
    <text evidence="2">The sequence shown here is derived from an EMBL/GenBank/DDBJ whole genome shotgun (WGS) entry which is preliminary data.</text>
</comment>
<sequence length="223" mass="24731">MVNQCAPCPRLLHEHHPHLPPIAPHLMPSPPPDDELMCSPSPPPARMSSPPPDDNLMRSPSSASERWWDVQETGTWTEDLWSAFQSFARLDVWGGPAWQECVSAFVAFEGAWSFPDKGLLSAPTEVGSWPLEIVTFMRNARRWGAPVDLLSKAGAEAQVGPWSANGSFAQRWAAWWVRMRLEGQAGDDVASPKQPEGLDPKDWEELVKMHGRNGLLFVVAGFT</sequence>
<feature type="compositionally biased region" description="Pro residues" evidence="1">
    <location>
        <begin position="22"/>
        <end position="31"/>
    </location>
</feature>
<organism evidence="2 3">
    <name type="scientific">Mycena maculata</name>
    <dbReference type="NCBI Taxonomy" id="230809"/>
    <lineage>
        <taxon>Eukaryota</taxon>
        <taxon>Fungi</taxon>
        <taxon>Dikarya</taxon>
        <taxon>Basidiomycota</taxon>
        <taxon>Agaricomycotina</taxon>
        <taxon>Agaricomycetes</taxon>
        <taxon>Agaricomycetidae</taxon>
        <taxon>Agaricales</taxon>
        <taxon>Marasmiineae</taxon>
        <taxon>Mycenaceae</taxon>
        <taxon>Mycena</taxon>
    </lineage>
</organism>
<feature type="region of interest" description="Disordered" evidence="1">
    <location>
        <begin position="22"/>
        <end position="64"/>
    </location>
</feature>